<comment type="caution">
    <text evidence="1">The sequence shown here is derived from an EMBL/GenBank/DDBJ whole genome shotgun (WGS) entry which is preliminary data.</text>
</comment>
<reference evidence="2" key="1">
    <citation type="submission" date="2014-06" db="EMBL/GenBank/DDBJ databases">
        <authorList>
            <person name="Winans N.J."/>
            <person name="Newell P.D."/>
            <person name="Douglas A.E."/>
        </authorList>
    </citation>
    <scope>NUCLEOTIDE SEQUENCE [LARGE SCALE GENOMIC DNA]</scope>
    <source>
        <strain evidence="2">DsW_057</strain>
    </source>
</reference>
<dbReference type="GO" id="GO:0003677">
    <property type="term" value="F:DNA binding"/>
    <property type="evidence" value="ECO:0007669"/>
    <property type="project" value="InterPro"/>
</dbReference>
<dbReference type="Proteomes" id="UP000242683">
    <property type="component" value="Unassembled WGS sequence"/>
</dbReference>
<proteinExistence type="predicted"/>
<gene>
    <name evidence="1" type="ORF">HK23_14185</name>
</gene>
<protein>
    <submittedName>
        <fullName evidence="1">Uncharacterized protein</fullName>
    </submittedName>
</protein>
<dbReference type="AlphaFoldDB" id="A0A1Y3G722"/>
<name>A0A1Y3G722_9PROT</name>
<accession>A0A1Y3G722</accession>
<organism evidence="1 2">
    <name type="scientific">Acetobacter malorum</name>
    <dbReference type="NCBI Taxonomy" id="178901"/>
    <lineage>
        <taxon>Bacteria</taxon>
        <taxon>Pseudomonadati</taxon>
        <taxon>Pseudomonadota</taxon>
        <taxon>Alphaproteobacteria</taxon>
        <taxon>Acetobacterales</taxon>
        <taxon>Acetobacteraceae</taxon>
        <taxon>Acetobacter</taxon>
    </lineage>
</organism>
<dbReference type="Gene3D" id="1.10.260.40">
    <property type="entry name" value="lambda repressor-like DNA-binding domains"/>
    <property type="match status" value="1"/>
</dbReference>
<evidence type="ECO:0000313" key="2">
    <source>
        <dbReference type="Proteomes" id="UP000242683"/>
    </source>
</evidence>
<dbReference type="InterPro" id="IPR010982">
    <property type="entry name" value="Lambda_DNA-bd_dom_sf"/>
</dbReference>
<evidence type="ECO:0000313" key="1">
    <source>
        <dbReference type="EMBL" id="OUJ06625.1"/>
    </source>
</evidence>
<dbReference type="EMBL" id="JOPG01000009">
    <property type="protein sequence ID" value="OUJ06625.1"/>
    <property type="molecule type" value="Genomic_DNA"/>
</dbReference>
<sequence>MSDDLKARIAETYGAAAEIARIIGVSREAVRQWTRVPKAHRKNVAAILSTFVAKKKAPENITTRTTVAWPGALIDKECARLKAHPCAPWADIIRLDKAIAIARHSGAAK</sequence>
<dbReference type="RefSeq" id="WP_086653080.1">
    <property type="nucleotide sequence ID" value="NZ_JOPG01000009.1"/>
</dbReference>